<evidence type="ECO:0000313" key="3">
    <source>
        <dbReference type="Proteomes" id="UP000000383"/>
    </source>
</evidence>
<keyword evidence="1" id="KW-1133">Transmembrane helix</keyword>
<keyword evidence="1" id="KW-0472">Membrane</keyword>
<evidence type="ECO:0000313" key="2">
    <source>
        <dbReference type="EMBL" id="ADI29795.1"/>
    </source>
</evidence>
<dbReference type="KEGG" id="meh:M301_1412"/>
<dbReference type="EMBL" id="CP002056">
    <property type="protein sequence ID" value="ADI29795.1"/>
    <property type="molecule type" value="Genomic_DNA"/>
</dbReference>
<organism evidence="2 3">
    <name type="scientific">Methylotenera versatilis (strain 301)</name>
    <dbReference type="NCBI Taxonomy" id="666681"/>
    <lineage>
        <taxon>Bacteria</taxon>
        <taxon>Pseudomonadati</taxon>
        <taxon>Pseudomonadota</taxon>
        <taxon>Betaproteobacteria</taxon>
        <taxon>Nitrosomonadales</taxon>
        <taxon>Methylophilaceae</taxon>
        <taxon>Methylotenera</taxon>
    </lineage>
</organism>
<name>D7DIB0_METV0</name>
<feature type="transmembrane region" description="Helical" evidence="1">
    <location>
        <begin position="95"/>
        <end position="114"/>
    </location>
</feature>
<proteinExistence type="predicted"/>
<dbReference type="STRING" id="666681.M301_1412"/>
<dbReference type="AlphaFoldDB" id="D7DIB0"/>
<gene>
    <name evidence="2" type="ordered locus">M301_1412</name>
</gene>
<keyword evidence="1" id="KW-0812">Transmembrane</keyword>
<keyword evidence="3" id="KW-1185">Reference proteome</keyword>
<feature type="transmembrane region" description="Helical" evidence="1">
    <location>
        <begin position="12"/>
        <end position="36"/>
    </location>
</feature>
<dbReference type="OrthoDB" id="4628611at2"/>
<accession>D7DIB0</accession>
<evidence type="ECO:0000256" key="1">
    <source>
        <dbReference type="SAM" id="Phobius"/>
    </source>
</evidence>
<reference evidence="2 3" key="2">
    <citation type="journal article" date="2011" name="J. Bacteriol.">
        <title>Genomes of three methylotrophs from a single niche uncover genetic and metabolic divergence of Methylophilaceae.</title>
        <authorList>
            <person name="Lapidus A."/>
            <person name="Clum A."/>
            <person name="Labutti K."/>
            <person name="Kaluzhnaya M.G."/>
            <person name="Lim S."/>
            <person name="Beck D.A."/>
            <person name="Glavina Del Rio T."/>
            <person name="Nolan M."/>
            <person name="Mavromatis K."/>
            <person name="Huntemann M."/>
            <person name="Lucas S."/>
            <person name="Lidstrom M.E."/>
            <person name="Ivanova N."/>
            <person name="Chistoserdova L."/>
        </authorList>
    </citation>
    <scope>NUCLEOTIDE SEQUENCE [LARGE SCALE GENOMIC DNA]</scope>
    <source>
        <strain evidence="2 3">301</strain>
    </source>
</reference>
<sequence>MSKNYTPPKQGMFGQIFDTILVLVLVYASLMVPLLFKAEAKAEAAAANATAVVKVSWESLGQNEIQQQQWVKLGYDPEKAATLINSRFDYSIDPMMLIITILVVAGYFIFMLKVSDKQYREVIREKFDNK</sequence>
<dbReference type="eggNOG" id="ENOG5032W1S">
    <property type="taxonomic scope" value="Bacteria"/>
</dbReference>
<reference evidence="3" key="1">
    <citation type="submission" date="2010-05" db="EMBL/GenBank/DDBJ databases">
        <title>Complete sequence of Methylotenera sp. 301.</title>
        <authorList>
            <person name="Lucas S."/>
            <person name="Copeland A."/>
            <person name="Lapidus A."/>
            <person name="Cheng J.-F."/>
            <person name="Bruce D."/>
            <person name="Goodwin L."/>
            <person name="Pitluck S."/>
            <person name="Clum A."/>
            <person name="Land M."/>
            <person name="Hauser L."/>
            <person name="Kyrpides N."/>
            <person name="Ivanova N."/>
            <person name="Chistoservova L."/>
            <person name="Kalyuzhnaya M."/>
            <person name="Woyke T."/>
        </authorList>
    </citation>
    <scope>NUCLEOTIDE SEQUENCE [LARGE SCALE GENOMIC DNA]</scope>
    <source>
        <strain evidence="3">301</strain>
    </source>
</reference>
<protein>
    <submittedName>
        <fullName evidence="2">Uncharacterized protein</fullName>
    </submittedName>
</protein>
<dbReference type="HOGENOM" id="CLU_1991018_0_0_4"/>
<dbReference type="RefSeq" id="WP_013148107.1">
    <property type="nucleotide sequence ID" value="NC_014207.1"/>
</dbReference>
<dbReference type="Proteomes" id="UP000000383">
    <property type="component" value="Chromosome"/>
</dbReference>